<gene>
    <name evidence="3" type="ORF">Pka01_37500</name>
</gene>
<protein>
    <recommendedName>
        <fullName evidence="5">GrpE protein</fullName>
    </recommendedName>
</protein>
<dbReference type="Proteomes" id="UP000630097">
    <property type="component" value="Unassembled WGS sequence"/>
</dbReference>
<organism evidence="3 4">
    <name type="scientific">Planotetraspora kaengkrachanensis</name>
    <dbReference type="NCBI Taxonomy" id="575193"/>
    <lineage>
        <taxon>Bacteria</taxon>
        <taxon>Bacillati</taxon>
        <taxon>Actinomycetota</taxon>
        <taxon>Actinomycetes</taxon>
        <taxon>Streptosporangiales</taxon>
        <taxon>Streptosporangiaceae</taxon>
        <taxon>Planotetraspora</taxon>
    </lineage>
</organism>
<accession>A0A8J3M1U5</accession>
<dbReference type="Gene3D" id="2.30.22.10">
    <property type="entry name" value="Head domain of nucleotide exchange factor GrpE"/>
    <property type="match status" value="1"/>
</dbReference>
<evidence type="ECO:0000313" key="4">
    <source>
        <dbReference type="Proteomes" id="UP000630097"/>
    </source>
</evidence>
<reference evidence="3 4" key="1">
    <citation type="submission" date="2021-01" db="EMBL/GenBank/DDBJ databases">
        <title>Whole genome shotgun sequence of Planotetraspora kaengkrachanensis NBRC 104272.</title>
        <authorList>
            <person name="Komaki H."/>
            <person name="Tamura T."/>
        </authorList>
    </citation>
    <scope>NUCLEOTIDE SEQUENCE [LARGE SCALE GENOMIC DNA]</scope>
    <source>
        <strain evidence="3 4">NBRC 104272</strain>
    </source>
</reference>
<dbReference type="EMBL" id="BONV01000015">
    <property type="protein sequence ID" value="GIG80623.1"/>
    <property type="molecule type" value="Genomic_DNA"/>
</dbReference>
<keyword evidence="4" id="KW-1185">Reference proteome</keyword>
<dbReference type="GO" id="GO:0006457">
    <property type="term" value="P:protein folding"/>
    <property type="evidence" value="ECO:0007669"/>
    <property type="project" value="InterPro"/>
</dbReference>
<sequence length="406" mass="40822">MNPTRPGHRHRRGPRAAEPASPAISRRRIAAPGLLLIMVVLAGCGAGGQEAAPAGRPEPPSAVTTPVGAEPSVSTAAAGRARDGQAASRQAQDDPAAAGEATQPDGTLRPITSLTADGAAAPVEPPTRTPDPRVTAKTTGKPKQGAGGGTATPRTSKSPAKGGGQTKQSASPHPTPTDKKTTPVTIPPTTAAPVDAEGSSGGRLVGGLALVLVVGGVGAVFVARGRRAPQTEAWPPGVPAMQPSHSGGPASAPSARIAGFPAAASVGTATSSWTAAAGGTGHLTAALREIAAGGVSDALAQQIDRLLAAEPGRDALVDACVRFRDQLGERHPLLADRLLDALGPAGVREIGADGQPFDGRVHEAVDVVPTADPRLHDVVASTERPGYVDGDRVVRVPRVSVYRLER</sequence>
<dbReference type="AlphaFoldDB" id="A0A8J3M1U5"/>
<feature type="compositionally biased region" description="Basic residues" evidence="2">
    <location>
        <begin position="1"/>
        <end position="14"/>
    </location>
</feature>
<evidence type="ECO:0008006" key="5">
    <source>
        <dbReference type="Google" id="ProtNLM"/>
    </source>
</evidence>
<feature type="compositionally biased region" description="Low complexity" evidence="2">
    <location>
        <begin position="76"/>
        <end position="94"/>
    </location>
</feature>
<dbReference type="GO" id="GO:0042803">
    <property type="term" value="F:protein homodimerization activity"/>
    <property type="evidence" value="ECO:0007669"/>
    <property type="project" value="InterPro"/>
</dbReference>
<name>A0A8J3M1U5_9ACTN</name>
<feature type="region of interest" description="Disordered" evidence="2">
    <location>
        <begin position="48"/>
        <end position="200"/>
    </location>
</feature>
<dbReference type="Pfam" id="PF01025">
    <property type="entry name" value="GrpE"/>
    <property type="match status" value="1"/>
</dbReference>
<dbReference type="RefSeq" id="WP_203884028.1">
    <property type="nucleotide sequence ID" value="NZ_BAABHH010000014.1"/>
</dbReference>
<evidence type="ECO:0000256" key="2">
    <source>
        <dbReference type="SAM" id="MobiDB-lite"/>
    </source>
</evidence>
<feature type="region of interest" description="Disordered" evidence="2">
    <location>
        <begin position="1"/>
        <end position="24"/>
    </location>
</feature>
<keyword evidence="1" id="KW-0143">Chaperone</keyword>
<evidence type="ECO:0000313" key="3">
    <source>
        <dbReference type="EMBL" id="GIG80623.1"/>
    </source>
</evidence>
<comment type="caution">
    <text evidence="3">The sequence shown here is derived from an EMBL/GenBank/DDBJ whole genome shotgun (WGS) entry which is preliminary data.</text>
</comment>
<dbReference type="SUPFAM" id="SSF51064">
    <property type="entry name" value="Head domain of nucleotide exchange factor GrpE"/>
    <property type="match status" value="1"/>
</dbReference>
<dbReference type="GO" id="GO:0000774">
    <property type="term" value="F:adenyl-nucleotide exchange factor activity"/>
    <property type="evidence" value="ECO:0007669"/>
    <property type="project" value="InterPro"/>
</dbReference>
<feature type="compositionally biased region" description="Low complexity" evidence="2">
    <location>
        <begin position="182"/>
        <end position="195"/>
    </location>
</feature>
<proteinExistence type="predicted"/>
<dbReference type="InterPro" id="IPR000740">
    <property type="entry name" value="GrpE"/>
</dbReference>
<dbReference type="InterPro" id="IPR009012">
    <property type="entry name" value="GrpE_head"/>
</dbReference>
<dbReference type="GO" id="GO:0051087">
    <property type="term" value="F:protein-folding chaperone binding"/>
    <property type="evidence" value="ECO:0007669"/>
    <property type="project" value="InterPro"/>
</dbReference>
<evidence type="ECO:0000256" key="1">
    <source>
        <dbReference type="ARBA" id="ARBA00023186"/>
    </source>
</evidence>